<dbReference type="GeneID" id="54575490"/>
<name>A0A6A6IF88_9PLEO</name>
<gene>
    <name evidence="2" type="ORF">BU26DRAFT_329069</name>
</gene>
<dbReference type="EMBL" id="ML987196">
    <property type="protein sequence ID" value="KAF2248200.1"/>
    <property type="molecule type" value="Genomic_DNA"/>
</dbReference>
<evidence type="ECO:0000256" key="1">
    <source>
        <dbReference type="SAM" id="MobiDB-lite"/>
    </source>
</evidence>
<organism evidence="2 3">
    <name type="scientific">Trematosphaeria pertusa</name>
    <dbReference type="NCBI Taxonomy" id="390896"/>
    <lineage>
        <taxon>Eukaryota</taxon>
        <taxon>Fungi</taxon>
        <taxon>Dikarya</taxon>
        <taxon>Ascomycota</taxon>
        <taxon>Pezizomycotina</taxon>
        <taxon>Dothideomycetes</taxon>
        <taxon>Pleosporomycetidae</taxon>
        <taxon>Pleosporales</taxon>
        <taxon>Massarineae</taxon>
        <taxon>Trematosphaeriaceae</taxon>
        <taxon>Trematosphaeria</taxon>
    </lineage>
</organism>
<keyword evidence="3" id="KW-1185">Reference proteome</keyword>
<accession>A0A6A6IF88</accession>
<sequence length="213" mass="23580">MVVQALHEAALRTGHMRCLLCCLGGAPFCEPQLSLTPNLPSAILNVTPPLRARAPRFEPSHAQSARQYTRRHPCEPCAELTHPATGRAAASARSHHRRPSLHSSFPHFRPPERAIPPSNPCKLQDDKRRRASSFTCPGTGPVVQAASKSPRRAFGQMPRTGNSPTCYLRFDLRPVRGLNLERGCCLRICGSNHEQRRHSLEICRRVAHPGEDG</sequence>
<feature type="region of interest" description="Disordered" evidence="1">
    <location>
        <begin position="97"/>
        <end position="160"/>
    </location>
</feature>
<evidence type="ECO:0000313" key="2">
    <source>
        <dbReference type="EMBL" id="KAF2248200.1"/>
    </source>
</evidence>
<dbReference type="Proteomes" id="UP000800094">
    <property type="component" value="Unassembled WGS sequence"/>
</dbReference>
<dbReference type="RefSeq" id="XP_033683204.1">
    <property type="nucleotide sequence ID" value="XM_033822160.1"/>
</dbReference>
<reference evidence="2" key="1">
    <citation type="journal article" date="2020" name="Stud. Mycol.">
        <title>101 Dothideomycetes genomes: a test case for predicting lifestyles and emergence of pathogens.</title>
        <authorList>
            <person name="Haridas S."/>
            <person name="Albert R."/>
            <person name="Binder M."/>
            <person name="Bloem J."/>
            <person name="Labutti K."/>
            <person name="Salamov A."/>
            <person name="Andreopoulos B."/>
            <person name="Baker S."/>
            <person name="Barry K."/>
            <person name="Bills G."/>
            <person name="Bluhm B."/>
            <person name="Cannon C."/>
            <person name="Castanera R."/>
            <person name="Culley D."/>
            <person name="Daum C."/>
            <person name="Ezra D."/>
            <person name="Gonzalez J."/>
            <person name="Henrissat B."/>
            <person name="Kuo A."/>
            <person name="Liang C."/>
            <person name="Lipzen A."/>
            <person name="Lutzoni F."/>
            <person name="Magnuson J."/>
            <person name="Mondo S."/>
            <person name="Nolan M."/>
            <person name="Ohm R."/>
            <person name="Pangilinan J."/>
            <person name="Park H.-J."/>
            <person name="Ramirez L."/>
            <person name="Alfaro M."/>
            <person name="Sun H."/>
            <person name="Tritt A."/>
            <person name="Yoshinaga Y."/>
            <person name="Zwiers L.-H."/>
            <person name="Turgeon B."/>
            <person name="Goodwin S."/>
            <person name="Spatafora J."/>
            <person name="Crous P."/>
            <person name="Grigoriev I."/>
        </authorList>
    </citation>
    <scope>NUCLEOTIDE SEQUENCE</scope>
    <source>
        <strain evidence="2">CBS 122368</strain>
    </source>
</reference>
<evidence type="ECO:0000313" key="3">
    <source>
        <dbReference type="Proteomes" id="UP000800094"/>
    </source>
</evidence>
<proteinExistence type="predicted"/>
<protein>
    <submittedName>
        <fullName evidence="2">Uncharacterized protein</fullName>
    </submittedName>
</protein>
<dbReference type="AlphaFoldDB" id="A0A6A6IF88"/>